<dbReference type="EMBL" id="BONI01000021">
    <property type="protein sequence ID" value="GIG06206.1"/>
    <property type="molecule type" value="Genomic_DNA"/>
</dbReference>
<keyword evidence="1" id="KW-0472">Membrane</keyword>
<proteinExistence type="predicted"/>
<dbReference type="RefSeq" id="WP_203692589.1">
    <property type="nucleotide sequence ID" value="NZ_BAAALC010000015.1"/>
</dbReference>
<evidence type="ECO:0000313" key="3">
    <source>
        <dbReference type="Proteomes" id="UP000630887"/>
    </source>
</evidence>
<gene>
    <name evidence="2" type="ORF">Cco03nite_29060</name>
</gene>
<keyword evidence="1" id="KW-0812">Transmembrane</keyword>
<dbReference type="AlphaFoldDB" id="A0A8J3P8Z0"/>
<name>A0A8J3P8Z0_9ACTN</name>
<dbReference type="Proteomes" id="UP000630887">
    <property type="component" value="Unassembled WGS sequence"/>
</dbReference>
<sequence>MSRKTGKPSYTTPAASRPARPAAQVLRILAGLAVAVLVGVLIGTQVAAPGAADTTVEQLREQEARRDKTQIAELTTHARATAGVITPIAEGLAEPGKVDDAQLAQWKKTMTAEIAWYTTTVSGMTATNVARGALRNAVEQLAAALDTLSAARALPESSRRPVEAAASRQRELAVAAWSVAATQLDQINVDAGNGHQHVYLSTTGVDGLMAGDGLPDGTGK</sequence>
<evidence type="ECO:0000256" key="1">
    <source>
        <dbReference type="SAM" id="Phobius"/>
    </source>
</evidence>
<comment type="caution">
    <text evidence="2">The sequence shown here is derived from an EMBL/GenBank/DDBJ whole genome shotgun (WGS) entry which is preliminary data.</text>
</comment>
<accession>A0A8J3P8Z0</accession>
<keyword evidence="1" id="KW-1133">Transmembrane helix</keyword>
<protein>
    <submittedName>
        <fullName evidence="2">Uncharacterized protein</fullName>
    </submittedName>
</protein>
<keyword evidence="3" id="KW-1185">Reference proteome</keyword>
<reference evidence="2 3" key="1">
    <citation type="submission" date="2021-01" db="EMBL/GenBank/DDBJ databases">
        <title>Whole genome shotgun sequence of Catellatospora coxensis NBRC 107359.</title>
        <authorList>
            <person name="Komaki H."/>
            <person name="Tamura T."/>
        </authorList>
    </citation>
    <scope>NUCLEOTIDE SEQUENCE [LARGE SCALE GENOMIC DNA]</scope>
    <source>
        <strain evidence="2 3">NBRC 107359</strain>
    </source>
</reference>
<feature type="transmembrane region" description="Helical" evidence="1">
    <location>
        <begin position="25"/>
        <end position="48"/>
    </location>
</feature>
<organism evidence="2 3">
    <name type="scientific">Catellatospora coxensis</name>
    <dbReference type="NCBI Taxonomy" id="310354"/>
    <lineage>
        <taxon>Bacteria</taxon>
        <taxon>Bacillati</taxon>
        <taxon>Actinomycetota</taxon>
        <taxon>Actinomycetes</taxon>
        <taxon>Micromonosporales</taxon>
        <taxon>Micromonosporaceae</taxon>
        <taxon>Catellatospora</taxon>
    </lineage>
</organism>
<evidence type="ECO:0000313" key="2">
    <source>
        <dbReference type="EMBL" id="GIG06206.1"/>
    </source>
</evidence>